<protein>
    <submittedName>
        <fullName evidence="1">Uncharacterized protein</fullName>
    </submittedName>
</protein>
<organism evidence="1 2">
    <name type="scientific">Clostridium algidicarnis</name>
    <dbReference type="NCBI Taxonomy" id="37659"/>
    <lineage>
        <taxon>Bacteria</taxon>
        <taxon>Bacillati</taxon>
        <taxon>Bacillota</taxon>
        <taxon>Clostridia</taxon>
        <taxon>Eubacteriales</taxon>
        <taxon>Clostridiaceae</taxon>
        <taxon>Clostridium</taxon>
    </lineage>
</organism>
<gene>
    <name evidence="1" type="ORF">KPL27_12595</name>
</gene>
<evidence type="ECO:0000313" key="1">
    <source>
        <dbReference type="EMBL" id="MBU3220916.1"/>
    </source>
</evidence>
<evidence type="ECO:0000313" key="2">
    <source>
        <dbReference type="Proteomes" id="UP000740830"/>
    </source>
</evidence>
<dbReference type="InterPro" id="IPR045920">
    <property type="entry name" value="DUF6339"/>
</dbReference>
<sequence length="346" mass="39535">MKLYFMKKEALDILKDNIDLVYNKYFTEKDNKWIWTICGGDPFIEYKEVPDFQLSDLDSDMSIGDIEFNNCKILYKNLSFLNESQASDERLWAGLCHSVFYNYVRRRWDYHSKQPKTQKEAVSNIKSRFFFSGGTRAGLYRNTLAKCWWVGRNTSDGTNTNPFEKLDIIGSNNISSKISDIFYSNNFSSNPTILGGIVNGIKYFKDEGVQITLREHVRPSLQLLNAVGGGLILDCLSEEDIAEIMIENIYAIIQGDEQGIVAENSDDENDYGAIENSDSADEDEMYIALGNRVTVFIPQTNETKIINADYLPGRNEFPPLVKMLLGKGIEDEVEFQGKTYKIKEIH</sequence>
<dbReference type="Pfam" id="PF19866">
    <property type="entry name" value="DUF6339"/>
    <property type="match status" value="1"/>
</dbReference>
<accession>A0ABS6C604</accession>
<name>A0ABS6C604_9CLOT</name>
<proteinExistence type="predicted"/>
<reference evidence="1 2" key="1">
    <citation type="submission" date="2021-06" db="EMBL/GenBank/DDBJ databases">
        <title>Clostridia strains as spoilage organisms.</title>
        <authorList>
            <person name="Wambui J."/>
            <person name="Stephan R."/>
            <person name="Stevens M.J.A."/>
        </authorList>
    </citation>
    <scope>NUCLEOTIDE SEQUENCE [LARGE SCALE GENOMIC DNA]</scope>
    <source>
        <strain evidence="1 2">CM013</strain>
    </source>
</reference>
<keyword evidence="2" id="KW-1185">Reference proteome</keyword>
<dbReference type="Proteomes" id="UP000740830">
    <property type="component" value="Unassembled WGS sequence"/>
</dbReference>
<dbReference type="EMBL" id="JAHLDG010000025">
    <property type="protein sequence ID" value="MBU3220916.1"/>
    <property type="molecule type" value="Genomic_DNA"/>
</dbReference>
<dbReference type="RefSeq" id="WP_216132756.1">
    <property type="nucleotide sequence ID" value="NZ_JAHLDG010000025.1"/>
</dbReference>
<comment type="caution">
    <text evidence="1">The sequence shown here is derived from an EMBL/GenBank/DDBJ whole genome shotgun (WGS) entry which is preliminary data.</text>
</comment>